<dbReference type="GO" id="GO:0005737">
    <property type="term" value="C:cytoplasm"/>
    <property type="evidence" value="ECO:0007669"/>
    <property type="project" value="UniProtKB-SubCell"/>
</dbReference>
<keyword evidence="2" id="KW-0012">Acyltransferase</keyword>
<dbReference type="PIRSF" id="PIRSF000443">
    <property type="entry name" value="Homoser_Ac_trans"/>
    <property type="match status" value="1"/>
</dbReference>
<feature type="active site" evidence="2 3">
    <location>
        <position position="331"/>
    </location>
</feature>
<comment type="catalytic activity">
    <reaction evidence="2">
        <text>L-homoserine + acetyl-CoA = O-acetyl-L-homoserine + CoA</text>
        <dbReference type="Rhea" id="RHEA:13701"/>
        <dbReference type="ChEBI" id="CHEBI:57287"/>
        <dbReference type="ChEBI" id="CHEBI:57288"/>
        <dbReference type="ChEBI" id="CHEBI:57476"/>
        <dbReference type="ChEBI" id="CHEBI:57716"/>
        <dbReference type="EC" id="2.3.1.31"/>
    </reaction>
</comment>
<sequence>MAPAPERLTGKVNIGSLKLDSGEQLHDVELAYEAAGNMKGPAILVCHALTGSHHAAGTEAEPGWWSGLIGYGKYVDTSLFCVVTFNVLGGCSGSTGPMSVDRKTGKRYRSRFPFISVRDMVRAQKKALDILGITELHAVIGGSLGGMQAFEWGVEYPAFMKQLFIFAATPALSDYGIAFNRISIEAIKNDPGWNSGDYEDGTVLKGLEIARMTGLVTYRTPVLFDGRFQREEAAHESAGPYYQVESYMNYQGIKLAKRFDANSYLTLLYAMNGHDAGRGRGGWEEAAKLIRADLYAFGFEGDILYDPETIKDSVQAVPNSTYVHVNTHFGHDGFLTQFEKWGLHVEAALNDHR</sequence>
<dbReference type="NCBIfam" id="NF001209">
    <property type="entry name" value="PRK00175.1"/>
    <property type="match status" value="1"/>
</dbReference>
<comment type="similarity">
    <text evidence="2">Belongs to the AB hydrolase superfamily. MetX family.</text>
</comment>
<feature type="domain" description="AB hydrolase-1" evidence="4">
    <location>
        <begin position="41"/>
        <end position="335"/>
    </location>
</feature>
<name>A0A235FGK5_9BACL</name>
<organism evidence="5 6">
    <name type="scientific">Fictibacillus aquaticus</name>
    <dbReference type="NCBI Taxonomy" id="2021314"/>
    <lineage>
        <taxon>Bacteria</taxon>
        <taxon>Bacillati</taxon>
        <taxon>Bacillota</taxon>
        <taxon>Bacilli</taxon>
        <taxon>Bacillales</taxon>
        <taxon>Fictibacillaceae</taxon>
        <taxon>Fictibacillus</taxon>
    </lineage>
</organism>
<evidence type="ECO:0000313" key="5">
    <source>
        <dbReference type="EMBL" id="OYD59845.1"/>
    </source>
</evidence>
<dbReference type="HAMAP" id="MF_00296">
    <property type="entry name" value="MetX_acyltransf"/>
    <property type="match status" value="1"/>
</dbReference>
<dbReference type="InterPro" id="IPR008220">
    <property type="entry name" value="HAT_MetX-like"/>
</dbReference>
<dbReference type="EMBL" id="NOII01000001">
    <property type="protein sequence ID" value="OYD59845.1"/>
    <property type="molecule type" value="Genomic_DNA"/>
</dbReference>
<dbReference type="InterPro" id="IPR000073">
    <property type="entry name" value="AB_hydrolase_1"/>
</dbReference>
<dbReference type="UniPathway" id="UPA00051">
    <property type="reaction ID" value="UER00074"/>
</dbReference>
<dbReference type="InterPro" id="IPR029058">
    <property type="entry name" value="AB_hydrolase_fold"/>
</dbReference>
<feature type="active site" description="Nucleophile" evidence="2 3">
    <location>
        <position position="143"/>
    </location>
</feature>
<comment type="subunit">
    <text evidence="2">Homodimer.</text>
</comment>
<dbReference type="NCBIfam" id="TIGR01392">
    <property type="entry name" value="homoserO_Ac_trn"/>
    <property type="match status" value="1"/>
</dbReference>
<dbReference type="AlphaFoldDB" id="A0A235FGK5"/>
<gene>
    <name evidence="2" type="primary">metXA</name>
    <name evidence="5" type="ORF">CGZ90_06575</name>
</gene>
<keyword evidence="2" id="KW-0963">Cytoplasm</keyword>
<comment type="function">
    <text evidence="2">Transfers an acetyl group from acetyl-CoA to L-homoserine, forming acetyl-L-homoserine.</text>
</comment>
<feature type="binding site" evidence="2">
    <location>
        <position position="332"/>
    </location>
    <ligand>
        <name>substrate</name>
    </ligand>
</feature>
<proteinExistence type="inferred from homology"/>
<comment type="caution">
    <text evidence="2">Lacks conserved residue(s) required for the propagation of feature annotation.</text>
</comment>
<dbReference type="Pfam" id="PF00561">
    <property type="entry name" value="Abhydrolase_1"/>
    <property type="match status" value="1"/>
</dbReference>
<dbReference type="OrthoDB" id="9800754at2"/>
<evidence type="ECO:0000256" key="2">
    <source>
        <dbReference type="HAMAP-Rule" id="MF_00296"/>
    </source>
</evidence>
<evidence type="ECO:0000256" key="3">
    <source>
        <dbReference type="PIRSR" id="PIRSR000443-1"/>
    </source>
</evidence>
<dbReference type="PANTHER" id="PTHR32268:SF11">
    <property type="entry name" value="HOMOSERINE O-ACETYLTRANSFERASE"/>
    <property type="match status" value="1"/>
</dbReference>
<keyword evidence="6" id="KW-1185">Reference proteome</keyword>
<reference evidence="5 6" key="1">
    <citation type="submission" date="2017-07" db="EMBL/GenBank/DDBJ databases">
        <title>Fictibacillus sp. nov. GDSW-R2A3 Genome sequencing and assembly.</title>
        <authorList>
            <person name="Mayilraj S."/>
        </authorList>
    </citation>
    <scope>NUCLEOTIDE SEQUENCE [LARGE SCALE GENOMIC DNA]</scope>
    <source>
        <strain evidence="5 6">GDSW-R2A3</strain>
    </source>
</reference>
<comment type="pathway">
    <text evidence="2">Amino-acid biosynthesis; L-methionine biosynthesis via de novo pathway; O-acetyl-L-homoserine from L-homoserine: step 1/1.</text>
</comment>
<evidence type="ECO:0000256" key="1">
    <source>
        <dbReference type="ARBA" id="ARBA00022679"/>
    </source>
</evidence>
<evidence type="ECO:0000259" key="4">
    <source>
        <dbReference type="Pfam" id="PF00561"/>
    </source>
</evidence>
<dbReference type="PANTHER" id="PTHR32268">
    <property type="entry name" value="HOMOSERINE O-ACETYLTRANSFERASE"/>
    <property type="match status" value="1"/>
</dbReference>
<comment type="caution">
    <text evidence="5">The sequence shown here is derived from an EMBL/GenBank/DDBJ whole genome shotgun (WGS) entry which is preliminary data.</text>
</comment>
<dbReference type="GO" id="GO:0009092">
    <property type="term" value="P:homoserine metabolic process"/>
    <property type="evidence" value="ECO:0007669"/>
    <property type="project" value="TreeGrafter"/>
</dbReference>
<dbReference type="SUPFAM" id="SSF53474">
    <property type="entry name" value="alpha/beta-Hydrolases"/>
    <property type="match status" value="1"/>
</dbReference>
<dbReference type="EC" id="2.3.1.31" evidence="2"/>
<accession>A0A235FGK5</accession>
<evidence type="ECO:0000313" key="6">
    <source>
        <dbReference type="Proteomes" id="UP000215059"/>
    </source>
</evidence>
<feature type="binding site" evidence="2">
    <location>
        <position position="211"/>
    </location>
    <ligand>
        <name>substrate</name>
    </ligand>
</feature>
<comment type="subcellular location">
    <subcellularLocation>
        <location evidence="2">Cytoplasm</location>
    </subcellularLocation>
</comment>
<protein>
    <recommendedName>
        <fullName evidence="2">Homoserine O-acetyltransferase</fullName>
        <shortName evidence="2">HAT</shortName>
        <ecNumber evidence="2">2.3.1.31</ecNumber>
    </recommendedName>
    <alternativeName>
        <fullName evidence="2">Homoserine transacetylase</fullName>
        <shortName evidence="2">HTA</shortName>
    </alternativeName>
</protein>
<feature type="active site" evidence="2 3">
    <location>
        <position position="302"/>
    </location>
</feature>
<dbReference type="Gene3D" id="1.10.1740.110">
    <property type="match status" value="1"/>
</dbReference>
<keyword evidence="2" id="KW-0028">Amino-acid biosynthesis</keyword>
<dbReference type="Proteomes" id="UP000215059">
    <property type="component" value="Unassembled WGS sequence"/>
</dbReference>
<keyword evidence="1 2" id="KW-0808">Transferase</keyword>
<dbReference type="GO" id="GO:0004414">
    <property type="term" value="F:homoserine O-acetyltransferase activity"/>
    <property type="evidence" value="ECO:0007669"/>
    <property type="project" value="UniProtKB-UniRule"/>
</dbReference>
<dbReference type="Gene3D" id="3.40.50.1820">
    <property type="entry name" value="alpha/beta hydrolase"/>
    <property type="match status" value="1"/>
</dbReference>
<dbReference type="GO" id="GO:0009086">
    <property type="term" value="P:methionine biosynthetic process"/>
    <property type="evidence" value="ECO:0007669"/>
    <property type="project" value="UniProtKB-UniRule"/>
</dbReference>
<keyword evidence="2" id="KW-0486">Methionine biosynthesis</keyword>